<keyword evidence="5" id="KW-0411">Iron-sulfur</keyword>
<dbReference type="EMBL" id="JACLAW010000020">
    <property type="protein sequence ID" value="MBC2667459.1"/>
    <property type="molecule type" value="Genomic_DNA"/>
</dbReference>
<dbReference type="InterPro" id="IPR012675">
    <property type="entry name" value="Beta-grasp_dom_sf"/>
</dbReference>
<dbReference type="GO" id="GO:0051537">
    <property type="term" value="F:2 iron, 2 sulfur cluster binding"/>
    <property type="evidence" value="ECO:0007669"/>
    <property type="project" value="UniProtKB-KW"/>
</dbReference>
<dbReference type="PANTHER" id="PTHR44379:SF2">
    <property type="entry name" value="BLR6218 PROTEIN"/>
    <property type="match status" value="1"/>
</dbReference>
<evidence type="ECO:0000256" key="4">
    <source>
        <dbReference type="ARBA" id="ARBA00023004"/>
    </source>
</evidence>
<dbReference type="InterPro" id="IPR006058">
    <property type="entry name" value="2Fe2S_fd_BS"/>
</dbReference>
<keyword evidence="2" id="KW-0479">Metal-binding</keyword>
<dbReference type="GO" id="GO:0016491">
    <property type="term" value="F:oxidoreductase activity"/>
    <property type="evidence" value="ECO:0007669"/>
    <property type="project" value="UniProtKB-KW"/>
</dbReference>
<dbReference type="PROSITE" id="PS51085">
    <property type="entry name" value="2FE2S_FER_2"/>
    <property type="match status" value="1"/>
</dbReference>
<keyword evidence="1" id="KW-0001">2Fe-2S</keyword>
<evidence type="ECO:0000256" key="1">
    <source>
        <dbReference type="ARBA" id="ARBA00022714"/>
    </source>
</evidence>
<dbReference type="InterPro" id="IPR051452">
    <property type="entry name" value="Diverse_Oxidoreductases"/>
</dbReference>
<dbReference type="SUPFAM" id="SSF54292">
    <property type="entry name" value="2Fe-2S ferredoxin-like"/>
    <property type="match status" value="1"/>
</dbReference>
<dbReference type="GO" id="GO:0046872">
    <property type="term" value="F:metal ion binding"/>
    <property type="evidence" value="ECO:0007669"/>
    <property type="project" value="UniProtKB-KW"/>
</dbReference>
<gene>
    <name evidence="7" type="ORF">H7F51_18225</name>
</gene>
<organism evidence="7 8">
    <name type="scientific">Novosphingobium flavum</name>
    <dbReference type="NCBI Taxonomy" id="1778672"/>
    <lineage>
        <taxon>Bacteria</taxon>
        <taxon>Pseudomonadati</taxon>
        <taxon>Pseudomonadota</taxon>
        <taxon>Alphaproteobacteria</taxon>
        <taxon>Sphingomonadales</taxon>
        <taxon>Sphingomonadaceae</taxon>
        <taxon>Novosphingobium</taxon>
    </lineage>
</organism>
<dbReference type="PANTHER" id="PTHR44379">
    <property type="entry name" value="OXIDOREDUCTASE WITH IRON-SULFUR SUBUNIT"/>
    <property type="match status" value="1"/>
</dbReference>
<evidence type="ECO:0000259" key="6">
    <source>
        <dbReference type="PROSITE" id="PS51085"/>
    </source>
</evidence>
<sequence>MTALKINGTMRTVTSPAGTPLLYVLRDELGVMTPKFGCGLAQCGACSVLLDGEEIRSCVTPFDSIEGKEVTTVDGLPGRWARQRGLTPEQAAGKLHPVQEAWAEEQVPQCGICQFGMMIKVTELLEHNPEPSDADIKAALTTSGPSPHLCRCGSYAAILDGAHRAARLMAQGGAK</sequence>
<proteinExistence type="predicted"/>
<dbReference type="RefSeq" id="WP_185665754.1">
    <property type="nucleotide sequence ID" value="NZ_JACLAW010000020.1"/>
</dbReference>
<dbReference type="SUPFAM" id="SSF47741">
    <property type="entry name" value="CO dehydrogenase ISP C-domain like"/>
    <property type="match status" value="1"/>
</dbReference>
<dbReference type="Pfam" id="PF01799">
    <property type="entry name" value="Fer2_2"/>
    <property type="match status" value="1"/>
</dbReference>
<evidence type="ECO:0000256" key="3">
    <source>
        <dbReference type="ARBA" id="ARBA00023002"/>
    </source>
</evidence>
<dbReference type="Gene3D" id="1.10.150.120">
    <property type="entry name" value="[2Fe-2S]-binding domain"/>
    <property type="match status" value="1"/>
</dbReference>
<comment type="caution">
    <text evidence="7">The sequence shown here is derived from an EMBL/GenBank/DDBJ whole genome shotgun (WGS) entry which is preliminary data.</text>
</comment>
<keyword evidence="4" id="KW-0408">Iron</keyword>
<dbReference type="InterPro" id="IPR001041">
    <property type="entry name" value="2Fe-2S_ferredoxin-type"/>
</dbReference>
<keyword evidence="8" id="KW-1185">Reference proteome</keyword>
<dbReference type="PROSITE" id="PS00197">
    <property type="entry name" value="2FE2S_FER_1"/>
    <property type="match status" value="1"/>
</dbReference>
<name>A0A7X1FUY1_9SPHN</name>
<reference evidence="7 8" key="1">
    <citation type="submission" date="2020-08" db="EMBL/GenBank/DDBJ databases">
        <title>The genome sequence of type strain Novosphingobium flavum NBRC 111647.</title>
        <authorList>
            <person name="Liu Y."/>
        </authorList>
    </citation>
    <scope>NUCLEOTIDE SEQUENCE [LARGE SCALE GENOMIC DNA]</scope>
    <source>
        <strain evidence="7 8">NBRC 111647</strain>
    </source>
</reference>
<evidence type="ECO:0000256" key="5">
    <source>
        <dbReference type="ARBA" id="ARBA00023014"/>
    </source>
</evidence>
<feature type="domain" description="2Fe-2S ferredoxin-type" evidence="6">
    <location>
        <begin position="1"/>
        <end position="76"/>
    </location>
</feature>
<dbReference type="Pfam" id="PF00111">
    <property type="entry name" value="Fer2"/>
    <property type="match status" value="1"/>
</dbReference>
<accession>A0A7X1FUY1</accession>
<dbReference type="InterPro" id="IPR036884">
    <property type="entry name" value="2Fe-2S-bd_dom_sf"/>
</dbReference>
<dbReference type="Gene3D" id="3.10.20.30">
    <property type="match status" value="1"/>
</dbReference>
<dbReference type="InterPro" id="IPR036010">
    <property type="entry name" value="2Fe-2S_ferredoxin-like_sf"/>
</dbReference>
<protein>
    <submittedName>
        <fullName evidence="7">(2Fe-2S)-binding protein</fullName>
    </submittedName>
</protein>
<dbReference type="CDD" id="cd00207">
    <property type="entry name" value="fer2"/>
    <property type="match status" value="1"/>
</dbReference>
<dbReference type="InterPro" id="IPR002888">
    <property type="entry name" value="2Fe-2S-bd"/>
</dbReference>
<keyword evidence="3" id="KW-0560">Oxidoreductase</keyword>
<evidence type="ECO:0000313" key="7">
    <source>
        <dbReference type="EMBL" id="MBC2667459.1"/>
    </source>
</evidence>
<evidence type="ECO:0000313" key="8">
    <source>
        <dbReference type="Proteomes" id="UP000566813"/>
    </source>
</evidence>
<dbReference type="AlphaFoldDB" id="A0A7X1FUY1"/>
<evidence type="ECO:0000256" key="2">
    <source>
        <dbReference type="ARBA" id="ARBA00022723"/>
    </source>
</evidence>
<dbReference type="Proteomes" id="UP000566813">
    <property type="component" value="Unassembled WGS sequence"/>
</dbReference>